<gene>
    <name evidence="3" type="ORF">FOZ63_007715</name>
</gene>
<dbReference type="GO" id="GO:0003676">
    <property type="term" value="F:nucleic acid binding"/>
    <property type="evidence" value="ECO:0007669"/>
    <property type="project" value="InterPro"/>
</dbReference>
<evidence type="ECO:0000313" key="4">
    <source>
        <dbReference type="Proteomes" id="UP000553632"/>
    </source>
</evidence>
<dbReference type="SUPFAM" id="SSF50630">
    <property type="entry name" value="Acid proteases"/>
    <property type="match status" value="1"/>
</dbReference>
<proteinExistence type="predicted"/>
<feature type="compositionally biased region" description="Basic and acidic residues" evidence="1">
    <location>
        <begin position="114"/>
        <end position="135"/>
    </location>
</feature>
<feature type="non-terminal residue" evidence="3">
    <location>
        <position position="482"/>
    </location>
</feature>
<organism evidence="3 4">
    <name type="scientific">Perkinsus olseni</name>
    <name type="common">Perkinsus atlanticus</name>
    <dbReference type="NCBI Taxonomy" id="32597"/>
    <lineage>
        <taxon>Eukaryota</taxon>
        <taxon>Sar</taxon>
        <taxon>Alveolata</taxon>
        <taxon>Perkinsozoa</taxon>
        <taxon>Perkinsea</taxon>
        <taxon>Perkinsida</taxon>
        <taxon>Perkinsidae</taxon>
        <taxon>Perkinsus</taxon>
    </lineage>
</organism>
<dbReference type="EMBL" id="JABANO010006559">
    <property type="protein sequence ID" value="KAF4751601.1"/>
    <property type="molecule type" value="Genomic_DNA"/>
</dbReference>
<dbReference type="GO" id="GO:0008270">
    <property type="term" value="F:zinc ion binding"/>
    <property type="evidence" value="ECO:0007669"/>
    <property type="project" value="InterPro"/>
</dbReference>
<comment type="caution">
    <text evidence="3">The sequence shown here is derived from an EMBL/GenBank/DDBJ whole genome shotgun (WGS) entry which is preliminary data.</text>
</comment>
<evidence type="ECO:0000259" key="2">
    <source>
        <dbReference type="SMART" id="SM00343"/>
    </source>
</evidence>
<dbReference type="Gene3D" id="4.10.60.10">
    <property type="entry name" value="Zinc finger, CCHC-type"/>
    <property type="match status" value="1"/>
</dbReference>
<evidence type="ECO:0000256" key="1">
    <source>
        <dbReference type="SAM" id="MobiDB-lite"/>
    </source>
</evidence>
<feature type="region of interest" description="Disordered" evidence="1">
    <location>
        <begin position="114"/>
        <end position="140"/>
    </location>
</feature>
<feature type="compositionally biased region" description="Polar residues" evidence="1">
    <location>
        <begin position="423"/>
        <end position="432"/>
    </location>
</feature>
<dbReference type="InterPro" id="IPR036875">
    <property type="entry name" value="Znf_CCHC_sf"/>
</dbReference>
<sequence>ELVQPGDSASVCLESIWKYLDGKYAVIFSMSESISRWEELKQQSGESVVDFCARLDMEAQLLKSSGYHDLSETDRAVRLRAGMNSQLHRQMGRYVGPEFKIMDCTTLRRYAEHHEEDLNQKEPTQEYNKKLDKKPYPATDGSSEKLQLKCSRCLKVGHMMKNCRARFGDYANRCHICGIRSHQATNCPQTTPKYVACGKHGHLIYVCPNLISQSNAKFAAKTPAAADVKKEESQVQEYALKISQDSIADAHAVDVLNVDDQQAADAWSVKLSTKPNLCPITIEDISIYGLVDSGSSAAFIKSSIVDKLVEKGYKLRIYPIRNVPAIYADGSKKNIEKEVLLQCCIANKVFILPLLVVDELSYDAILGRSVLGVIGTQIEYHYGTSNDVGDLQSKLQDAFNVNDNVQLASAGRDNSDVRDVSSLPVSESGGSRSHQSVAINVFAHVQIIGSDVIECNGLSLDYSILSSVADDDMALFDSSEEE</sequence>
<dbReference type="InterPro" id="IPR021109">
    <property type="entry name" value="Peptidase_aspartic_dom_sf"/>
</dbReference>
<dbReference type="SMART" id="SM00343">
    <property type="entry name" value="ZnF_C2HC"/>
    <property type="match status" value="3"/>
</dbReference>
<dbReference type="AlphaFoldDB" id="A0A7J6U4H6"/>
<dbReference type="InterPro" id="IPR001878">
    <property type="entry name" value="Znf_CCHC"/>
</dbReference>
<feature type="domain" description="CCHC-type" evidence="2">
    <location>
        <begin position="197"/>
        <end position="209"/>
    </location>
</feature>
<dbReference type="CDD" id="cd00303">
    <property type="entry name" value="retropepsin_like"/>
    <property type="match status" value="1"/>
</dbReference>
<reference evidence="3 4" key="1">
    <citation type="submission" date="2020-04" db="EMBL/GenBank/DDBJ databases">
        <title>Perkinsus olseni comparative genomics.</title>
        <authorList>
            <person name="Bogema D.R."/>
        </authorList>
    </citation>
    <scope>NUCLEOTIDE SEQUENCE [LARGE SCALE GENOMIC DNA]</scope>
    <source>
        <strain evidence="3 4">ATCC PRA-207</strain>
    </source>
</reference>
<feature type="domain" description="CCHC-type" evidence="2">
    <location>
        <begin position="173"/>
        <end position="189"/>
    </location>
</feature>
<accession>A0A7J6U4H6</accession>
<name>A0A7J6U4H6_PEROL</name>
<dbReference type="SUPFAM" id="SSF57756">
    <property type="entry name" value="Retrovirus zinc finger-like domains"/>
    <property type="match status" value="1"/>
</dbReference>
<dbReference type="Proteomes" id="UP000553632">
    <property type="component" value="Unassembled WGS sequence"/>
</dbReference>
<feature type="non-terminal residue" evidence="3">
    <location>
        <position position="1"/>
    </location>
</feature>
<dbReference type="Gene3D" id="2.40.70.10">
    <property type="entry name" value="Acid Proteases"/>
    <property type="match status" value="1"/>
</dbReference>
<evidence type="ECO:0000313" key="3">
    <source>
        <dbReference type="EMBL" id="KAF4751601.1"/>
    </source>
</evidence>
<feature type="region of interest" description="Disordered" evidence="1">
    <location>
        <begin position="412"/>
        <end position="432"/>
    </location>
</feature>
<protein>
    <recommendedName>
        <fullName evidence="2">CCHC-type domain-containing protein</fullName>
    </recommendedName>
</protein>
<feature type="domain" description="CCHC-type" evidence="2">
    <location>
        <begin position="149"/>
        <end position="165"/>
    </location>
</feature>
<keyword evidence="4" id="KW-1185">Reference proteome</keyword>